<reference evidence="2" key="1">
    <citation type="submission" date="2023-06" db="EMBL/GenBank/DDBJ databases">
        <title>Cytophagales bacterium Strain LB-30, isolated from soil.</title>
        <authorList>
            <person name="Liu B."/>
        </authorList>
    </citation>
    <scope>NUCLEOTIDE SEQUENCE</scope>
    <source>
        <strain evidence="2">LB-30</strain>
    </source>
</reference>
<protein>
    <submittedName>
        <fullName evidence="2">Uncharacterized protein</fullName>
    </submittedName>
</protein>
<name>A0ABT8F8T8_9BACT</name>
<comment type="caution">
    <text evidence="2">The sequence shown here is derived from an EMBL/GenBank/DDBJ whole genome shotgun (WGS) entry which is preliminary data.</text>
</comment>
<evidence type="ECO:0000313" key="2">
    <source>
        <dbReference type="EMBL" id="MDN4166847.1"/>
    </source>
</evidence>
<proteinExistence type="predicted"/>
<dbReference type="EMBL" id="JAUHJS010000008">
    <property type="protein sequence ID" value="MDN4166847.1"/>
    <property type="molecule type" value="Genomic_DNA"/>
</dbReference>
<gene>
    <name evidence="2" type="ORF">QWY31_15150</name>
</gene>
<keyword evidence="1" id="KW-0472">Membrane</keyword>
<dbReference type="Proteomes" id="UP001168552">
    <property type="component" value="Unassembled WGS sequence"/>
</dbReference>
<organism evidence="2 3">
    <name type="scientific">Shiella aurantiaca</name>
    <dbReference type="NCBI Taxonomy" id="3058365"/>
    <lineage>
        <taxon>Bacteria</taxon>
        <taxon>Pseudomonadati</taxon>
        <taxon>Bacteroidota</taxon>
        <taxon>Cytophagia</taxon>
        <taxon>Cytophagales</taxon>
        <taxon>Shiellaceae</taxon>
        <taxon>Shiella</taxon>
    </lineage>
</organism>
<feature type="transmembrane region" description="Helical" evidence="1">
    <location>
        <begin position="12"/>
        <end position="28"/>
    </location>
</feature>
<feature type="transmembrane region" description="Helical" evidence="1">
    <location>
        <begin position="71"/>
        <end position="89"/>
    </location>
</feature>
<dbReference type="RefSeq" id="WP_320005383.1">
    <property type="nucleotide sequence ID" value="NZ_JAUHJS010000008.1"/>
</dbReference>
<accession>A0ABT8F8T8</accession>
<feature type="transmembrane region" description="Helical" evidence="1">
    <location>
        <begin position="109"/>
        <end position="128"/>
    </location>
</feature>
<keyword evidence="3" id="KW-1185">Reference proteome</keyword>
<evidence type="ECO:0000256" key="1">
    <source>
        <dbReference type="SAM" id="Phobius"/>
    </source>
</evidence>
<keyword evidence="1" id="KW-0812">Transmembrane</keyword>
<sequence length="242" mass="27178">MEKKLFTEKQINIAAFLAGPIPPGLLIYKNYQALGKEKEAYRTLAGTFLFTLVFFYIIIQIPQEIGDKIPSMVYNGLYGLIIYFLYQKYLAKEVTEAFAAGASKGSNWAVAGLTIGGLALNLALILVLSMNQPFYEGTLVAVNGNELYHDEEIATEDVQKLVDRLQEVDFFGPEYGNVVRLQAQGDAYHITVLIDQEFWNDPAIIGFLRGIKWGMEAEWERPTQLQLESVSLSGQSQYKTID</sequence>
<evidence type="ECO:0000313" key="3">
    <source>
        <dbReference type="Proteomes" id="UP001168552"/>
    </source>
</evidence>
<feature type="transmembrane region" description="Helical" evidence="1">
    <location>
        <begin position="40"/>
        <end position="59"/>
    </location>
</feature>
<keyword evidence="1" id="KW-1133">Transmembrane helix</keyword>